<sequence>MLGLSLRIFTVPVGLIFPRRQSTTRMEDLETLEAGMFDEPLDAKRRGLGLTDC</sequence>
<accession>A0A3M2S9T7</accession>
<dbReference type="Proteomes" id="UP000277212">
    <property type="component" value="Unassembled WGS sequence"/>
</dbReference>
<keyword evidence="2" id="KW-1185">Reference proteome</keyword>
<dbReference type="EMBL" id="NKUJ01000087">
    <property type="protein sequence ID" value="RMJ14334.1"/>
    <property type="molecule type" value="Genomic_DNA"/>
</dbReference>
<evidence type="ECO:0000313" key="2">
    <source>
        <dbReference type="Proteomes" id="UP000277212"/>
    </source>
</evidence>
<evidence type="ECO:0000313" key="1">
    <source>
        <dbReference type="EMBL" id="RMJ14334.1"/>
    </source>
</evidence>
<dbReference type="AlphaFoldDB" id="A0A3M2S9T7"/>
<reference evidence="1 2" key="1">
    <citation type="submission" date="2017-06" db="EMBL/GenBank/DDBJ databases">
        <title>Comparative genomic analysis of Ambrosia Fusariam Clade fungi.</title>
        <authorList>
            <person name="Stajich J.E."/>
            <person name="Carrillo J."/>
            <person name="Kijimoto T."/>
            <person name="Eskalen A."/>
            <person name="O'Donnell K."/>
            <person name="Kasson M."/>
        </authorList>
    </citation>
    <scope>NUCLEOTIDE SEQUENCE [LARGE SCALE GENOMIC DNA]</scope>
    <source>
        <strain evidence="1">UCR3666</strain>
    </source>
</reference>
<proteinExistence type="predicted"/>
<organism evidence="1 2">
    <name type="scientific">Fusarium kuroshium</name>
    <dbReference type="NCBI Taxonomy" id="2010991"/>
    <lineage>
        <taxon>Eukaryota</taxon>
        <taxon>Fungi</taxon>
        <taxon>Dikarya</taxon>
        <taxon>Ascomycota</taxon>
        <taxon>Pezizomycotina</taxon>
        <taxon>Sordariomycetes</taxon>
        <taxon>Hypocreomycetidae</taxon>
        <taxon>Hypocreales</taxon>
        <taxon>Nectriaceae</taxon>
        <taxon>Fusarium</taxon>
        <taxon>Fusarium solani species complex</taxon>
    </lineage>
</organism>
<protein>
    <submittedName>
        <fullName evidence="1">Uncharacterized protein</fullName>
    </submittedName>
</protein>
<dbReference type="OrthoDB" id="5081897at2759"/>
<gene>
    <name evidence="1" type="ORF">CDV36_005964</name>
</gene>
<comment type="caution">
    <text evidence="1">The sequence shown here is derived from an EMBL/GenBank/DDBJ whole genome shotgun (WGS) entry which is preliminary data.</text>
</comment>
<name>A0A3M2S9T7_9HYPO</name>